<feature type="domain" description="YcaO" evidence="1">
    <location>
        <begin position="419"/>
        <end position="708"/>
    </location>
</feature>
<dbReference type="Gene3D" id="3.40.50.720">
    <property type="entry name" value="NAD(P)-binding Rossmann-like Domain"/>
    <property type="match status" value="1"/>
</dbReference>
<name>A0A402ATN3_9CHLR</name>
<gene>
    <name evidence="2" type="ORF">KDK_61930</name>
</gene>
<dbReference type="NCBIfam" id="TIGR03882">
    <property type="entry name" value="cyclo_dehyd_2"/>
    <property type="match status" value="1"/>
</dbReference>
<evidence type="ECO:0000313" key="2">
    <source>
        <dbReference type="EMBL" id="GCE22393.1"/>
    </source>
</evidence>
<dbReference type="EMBL" id="BIFS01000002">
    <property type="protein sequence ID" value="GCE22393.1"/>
    <property type="molecule type" value="Genomic_DNA"/>
</dbReference>
<proteinExistence type="predicted"/>
<comment type="caution">
    <text evidence="2">The sequence shown here is derived from an EMBL/GenBank/DDBJ whole genome shotgun (WGS) entry which is preliminary data.</text>
</comment>
<protein>
    <recommendedName>
        <fullName evidence="1">YcaO domain-containing protein</fullName>
    </recommendedName>
</protein>
<dbReference type="Pfam" id="PF00899">
    <property type="entry name" value="ThiF"/>
    <property type="match status" value="1"/>
</dbReference>
<dbReference type="InterPro" id="IPR022291">
    <property type="entry name" value="Bacteriocin_synth_cyclodeHase"/>
</dbReference>
<reference evidence="3" key="1">
    <citation type="submission" date="2018-12" db="EMBL/GenBank/DDBJ databases">
        <title>Tengunoibacter tsumagoiensis gen. nov., sp. nov., Dictyobacter kobayashii sp. nov., D. alpinus sp. nov., and D. joshuensis sp. nov. and description of Dictyobacteraceae fam. nov. within the order Ktedonobacterales isolated from Tengu-no-mugimeshi.</title>
        <authorList>
            <person name="Wang C.M."/>
            <person name="Zheng Y."/>
            <person name="Sakai Y."/>
            <person name="Toyoda A."/>
            <person name="Minakuchi Y."/>
            <person name="Abe K."/>
            <person name="Yokota A."/>
            <person name="Yabe S."/>
        </authorList>
    </citation>
    <scope>NUCLEOTIDE SEQUENCE [LARGE SCALE GENOMIC DNA]</scope>
    <source>
        <strain evidence="3">Uno11</strain>
    </source>
</reference>
<dbReference type="OrthoDB" id="2369163at2"/>
<dbReference type="Proteomes" id="UP000287188">
    <property type="component" value="Unassembled WGS sequence"/>
</dbReference>
<dbReference type="InterPro" id="IPR035985">
    <property type="entry name" value="Ubiquitin-activating_enz"/>
</dbReference>
<dbReference type="Pfam" id="PF02624">
    <property type="entry name" value="YcaO"/>
    <property type="match status" value="1"/>
</dbReference>
<dbReference type="InterPro" id="IPR000594">
    <property type="entry name" value="ThiF_NAD_FAD-bd"/>
</dbReference>
<sequence>MQPKFKSETCYIPIRSGIYLRNNHGGLWLKGESLHRLLEHLVPTLDGHATLEEITDGLDISRKKMITNLIEKLSAHRFLQDVSQDQTRDLSPLELETYSSDLAFIESFQNSAAHRFEHFRNQRLLIIGSGLCFSSLIHASLQRGIKVIGAIMAQANNAEAGQQALFYTNDPEQTVQLLTVRSWDDEIELRDIMQTYDTILLISDRPLLARLLNRLCVRQKKIFIPAIMINNHAWVGPLVHPKIEACWECAWRRLQSNLASRSGELPHYEFSEQTLTDPNLSLTRSAASIIANRLVFEVFKYFTHIGYPQTSGQLIDIDLATFQSKSHSFLSHHHCLTDQHPILPTAQQFLEQVEHLQHRSPINTEAFLDAIARYTDEKLGLFTSPDAEDFVQVPLGVYRVQITNPMLIAGPQEPLAVVAASINTTSARLRACQEACEYYMAEVVDQRRLLTLEQVQQQALSTITTAQLVDPSPAQTTNKLWTWALNLHTNQACVVPAEQVFYSLHHNKRATVHQRGIASGMNWDEAVCLTLLDWCRYLTIERLSASPHPYPQVDLASTLMTAEGRHLYRLLQIAVEQFTVYDVTGTLQVPTFAICVEGKVIAYSTHCDVALALSHGLEQALQQYQSVQFQQPEYAIVPVPDLPGALRGKQVYIPEYTLPEAWSARLGWLIRTLQAHNLRAFVVPLDHDPALTQAFPYIMRALLSRAEV</sequence>
<evidence type="ECO:0000259" key="1">
    <source>
        <dbReference type="PROSITE" id="PS51664"/>
    </source>
</evidence>
<dbReference type="SUPFAM" id="SSF69572">
    <property type="entry name" value="Activating enzymes of the ubiquitin-like proteins"/>
    <property type="match status" value="1"/>
</dbReference>
<keyword evidence="3" id="KW-1185">Reference proteome</keyword>
<dbReference type="Gene3D" id="3.30.40.250">
    <property type="match status" value="1"/>
</dbReference>
<dbReference type="InterPro" id="IPR003776">
    <property type="entry name" value="YcaO-like_dom"/>
</dbReference>
<dbReference type="PROSITE" id="PS51664">
    <property type="entry name" value="YCAO"/>
    <property type="match status" value="1"/>
</dbReference>
<dbReference type="GO" id="GO:0008641">
    <property type="term" value="F:ubiquitin-like modifier activating enzyme activity"/>
    <property type="evidence" value="ECO:0007669"/>
    <property type="project" value="InterPro"/>
</dbReference>
<dbReference type="AlphaFoldDB" id="A0A402ATN3"/>
<accession>A0A402ATN3</accession>
<evidence type="ECO:0000313" key="3">
    <source>
        <dbReference type="Proteomes" id="UP000287188"/>
    </source>
</evidence>
<dbReference type="RefSeq" id="WP_126555147.1">
    <property type="nucleotide sequence ID" value="NZ_BIFS01000002.1"/>
</dbReference>
<organism evidence="2 3">
    <name type="scientific">Dictyobacter kobayashii</name>
    <dbReference type="NCBI Taxonomy" id="2014872"/>
    <lineage>
        <taxon>Bacteria</taxon>
        <taxon>Bacillati</taxon>
        <taxon>Chloroflexota</taxon>
        <taxon>Ktedonobacteria</taxon>
        <taxon>Ktedonobacterales</taxon>
        <taxon>Dictyobacteraceae</taxon>
        <taxon>Dictyobacter</taxon>
    </lineage>
</organism>
<dbReference type="Gene3D" id="3.30.160.660">
    <property type="match status" value="1"/>
</dbReference>
<dbReference type="Gene3D" id="3.30.1330.230">
    <property type="match status" value="1"/>
</dbReference>